<feature type="transmembrane region" description="Helical" evidence="7">
    <location>
        <begin position="247"/>
        <end position="264"/>
    </location>
</feature>
<dbReference type="PANTHER" id="PTHR42920:SF11">
    <property type="entry name" value="INNER MEMBRANE PROTEIN YTFF"/>
    <property type="match status" value="1"/>
</dbReference>
<dbReference type="Pfam" id="PF00892">
    <property type="entry name" value="EamA"/>
    <property type="match status" value="2"/>
</dbReference>
<dbReference type="SUPFAM" id="SSF103481">
    <property type="entry name" value="Multidrug resistance efflux transporter EmrE"/>
    <property type="match status" value="2"/>
</dbReference>
<evidence type="ECO:0000259" key="8">
    <source>
        <dbReference type="Pfam" id="PF00892"/>
    </source>
</evidence>
<keyword evidence="5 7" id="KW-1133">Transmembrane helix</keyword>
<dbReference type="EMBL" id="MRAE01000027">
    <property type="protein sequence ID" value="OOO64630.1"/>
    <property type="molecule type" value="Genomic_DNA"/>
</dbReference>
<comment type="similarity">
    <text evidence="2">Belongs to the EamA transporter family.</text>
</comment>
<organism evidence="9 10">
    <name type="scientific">Clostridium tepidum</name>
    <dbReference type="NCBI Taxonomy" id="1962263"/>
    <lineage>
        <taxon>Bacteria</taxon>
        <taxon>Bacillati</taxon>
        <taxon>Bacillota</taxon>
        <taxon>Clostridia</taxon>
        <taxon>Eubacteriales</taxon>
        <taxon>Clostridiaceae</taxon>
        <taxon>Clostridium</taxon>
    </lineage>
</organism>
<evidence type="ECO:0000313" key="10">
    <source>
        <dbReference type="Proteomes" id="UP000190256"/>
    </source>
</evidence>
<feature type="domain" description="EamA" evidence="8">
    <location>
        <begin position="8"/>
        <end position="145"/>
    </location>
</feature>
<dbReference type="InterPro" id="IPR000620">
    <property type="entry name" value="EamA_dom"/>
</dbReference>
<reference evidence="9 10" key="1">
    <citation type="submission" date="2016-12" db="EMBL/GenBank/DDBJ databases">
        <title>Clostridium tepidum sp. nov., a close relative of Clostridium sporogenes and Clostridium botulinum Group I.</title>
        <authorList>
            <person name="Dobritsa A.P."/>
            <person name="Kutumbaka K.K."/>
            <person name="Werner K."/>
            <person name="Wiedmann M."/>
            <person name="Asmus A."/>
            <person name="Samadpour M."/>
        </authorList>
    </citation>
    <scope>NUCLEOTIDE SEQUENCE [LARGE SCALE GENOMIC DNA]</scope>
    <source>
        <strain evidence="9 10">IEH 97212</strain>
    </source>
</reference>
<comment type="caution">
    <text evidence="9">The sequence shown here is derived from an EMBL/GenBank/DDBJ whole genome shotgun (WGS) entry which is preliminary data.</text>
</comment>
<feature type="transmembrane region" description="Helical" evidence="7">
    <location>
        <begin position="76"/>
        <end position="97"/>
    </location>
</feature>
<evidence type="ECO:0000256" key="5">
    <source>
        <dbReference type="ARBA" id="ARBA00022989"/>
    </source>
</evidence>
<keyword evidence="6 7" id="KW-0472">Membrane</keyword>
<evidence type="ECO:0000256" key="3">
    <source>
        <dbReference type="ARBA" id="ARBA00022475"/>
    </source>
</evidence>
<evidence type="ECO:0000256" key="4">
    <source>
        <dbReference type="ARBA" id="ARBA00022692"/>
    </source>
</evidence>
<sequence>MEDKQYKANFFAILAAALYAISSPVSKLLLKEIPPTLMASFLYLGAGLGMSIADLIKHKKYKEKTEARFTKQELPYTIGMVMLDIAAPIFLMIGLTMTSAANVSLLNNFEIVATSLIALKVFKEPISKRLWSAIILITVSSIILSVEDISSFSFSFGSIFVLLATICWGLENNCTRKLSLKDPIQVVIIKGFGSGIGSLLIALTLGEKINNISYLIVALILGFFAYGLSIFFYIYAQRYLGAAKTSVYYAVSPFIGVGLSLIIFRELPTSSFIIALSIMIAGMYFASTEEHNHKHHHIVITHEHSHSHNDGHHNHSHNETIIGRHTHIHTHEECTHSHRHTQDIHHSHAH</sequence>
<dbReference type="AlphaFoldDB" id="A0A1S9I2V9"/>
<protein>
    <submittedName>
        <fullName evidence="9">EamA family transporter</fullName>
    </submittedName>
</protein>
<feature type="transmembrane region" description="Helical" evidence="7">
    <location>
        <begin position="183"/>
        <end position="206"/>
    </location>
</feature>
<proteinExistence type="inferred from homology"/>
<keyword evidence="4 7" id="KW-0812">Transmembrane</keyword>
<gene>
    <name evidence="9" type="ORF">BS638_10265</name>
</gene>
<keyword evidence="3" id="KW-1003">Cell membrane</keyword>
<dbReference type="Proteomes" id="UP000190256">
    <property type="component" value="Unassembled WGS sequence"/>
</dbReference>
<feature type="transmembrane region" description="Helical" evidence="7">
    <location>
        <begin position="129"/>
        <end position="146"/>
    </location>
</feature>
<dbReference type="RefSeq" id="WP_078054681.1">
    <property type="nucleotide sequence ID" value="NZ_MRAE01000027.1"/>
</dbReference>
<feature type="transmembrane region" description="Helical" evidence="7">
    <location>
        <begin position="270"/>
        <end position="287"/>
    </location>
</feature>
<feature type="domain" description="EamA" evidence="8">
    <location>
        <begin position="156"/>
        <end position="287"/>
    </location>
</feature>
<dbReference type="InterPro" id="IPR037185">
    <property type="entry name" value="EmrE-like"/>
</dbReference>
<evidence type="ECO:0000256" key="6">
    <source>
        <dbReference type="ARBA" id="ARBA00023136"/>
    </source>
</evidence>
<feature type="transmembrane region" description="Helical" evidence="7">
    <location>
        <begin position="38"/>
        <end position="56"/>
    </location>
</feature>
<dbReference type="OrthoDB" id="9794287at2"/>
<name>A0A1S9I2V9_9CLOT</name>
<dbReference type="GO" id="GO:0005886">
    <property type="term" value="C:plasma membrane"/>
    <property type="evidence" value="ECO:0007669"/>
    <property type="project" value="UniProtKB-SubCell"/>
</dbReference>
<evidence type="ECO:0000256" key="2">
    <source>
        <dbReference type="ARBA" id="ARBA00007362"/>
    </source>
</evidence>
<feature type="transmembrane region" description="Helical" evidence="7">
    <location>
        <begin position="212"/>
        <end position="235"/>
    </location>
</feature>
<evidence type="ECO:0000256" key="1">
    <source>
        <dbReference type="ARBA" id="ARBA00004651"/>
    </source>
</evidence>
<feature type="transmembrane region" description="Helical" evidence="7">
    <location>
        <begin position="152"/>
        <end position="171"/>
    </location>
</feature>
<accession>A0A1S9I2V9</accession>
<evidence type="ECO:0000313" key="9">
    <source>
        <dbReference type="EMBL" id="OOO64630.1"/>
    </source>
</evidence>
<evidence type="ECO:0000256" key="7">
    <source>
        <dbReference type="SAM" id="Phobius"/>
    </source>
</evidence>
<dbReference type="PANTHER" id="PTHR42920">
    <property type="entry name" value="OS03G0707200 PROTEIN-RELATED"/>
    <property type="match status" value="1"/>
</dbReference>
<comment type="subcellular location">
    <subcellularLocation>
        <location evidence="1">Cell membrane</location>
        <topology evidence="1">Multi-pass membrane protein</topology>
    </subcellularLocation>
</comment>
<dbReference type="InterPro" id="IPR051258">
    <property type="entry name" value="Diverse_Substrate_Transporter"/>
</dbReference>